<evidence type="ECO:0000313" key="5">
    <source>
        <dbReference type="Proteomes" id="UP000053244"/>
    </source>
</evidence>
<dbReference type="Proteomes" id="UP000053244">
    <property type="component" value="Unassembled WGS sequence"/>
</dbReference>
<sequence length="825" mass="86989">MRPRRSATPQPAEPQPPLPPESQADDSAGRHADSQAGEQAATPAETPEVTPVRHTGAKHAAQPLSARPVVDPATGLPPGMTRGILELAAERLAASRPVPPADDGAEGAEPGQPGDEGQRPSSRRGGRSAGLRAPSAPAAGTRPGSGSRPPLSSRPPAGPPEAVRPPTTPLAADPYFPSAAKPSGMKPSAAKPSAAKPSAATPSGTKSLGAEATGAEATGMEATGTEAAPTARRLRGTRPPIAEPFDAASDLRGEEGDEGHEGYEQVLPEPELLPERPTRRRPINRPTQPASPAPLTQQPSAARPAAPQTLPAAAPEPTYPTPAAIPDAGIPDAALPGTALPDPEAAGPEPTSTADGTPLALAHDTAELPHLTAEQARLAEQARFAEQAQLAEQAYLAERAQLAQQAGQAHPAERTQQAGQSHPEAQETDWFWPTTDQPIGLPESVRLPASIPEGLWHPADEHPADEHPADEQPTREQPVYTEPPAAEQPAIEQAITHQPSTAESPGQMPVAFLDARDAAPDSILEIDRPGPAPEDTDGHAEIRARLSPSGRKLLRRRRTVTFMAYILVVAMVLVVGHELRDRQRPTASDRQAAQRSAEPAAPQQDQVGQAQQEPDVAAETDQRGSVQGAAPAAGESAGKAGDFRYVKTRGPMLGESGKLHKFRVAVEETVTDVELTDFAESVDSTLGDDRSWIGSGKLRLRRVPKSDGDAEFTIYLATPATSERMCATGGLHTEGFTSCRVPGKVVINAERWATAIPEYEGELDQYRQYALNHEVGHQLGHGHEACPGKGKPAPVMLPQTYGLEGCDRNAWPFRNGKRYQGEPRP</sequence>
<feature type="transmembrane region" description="Helical" evidence="2">
    <location>
        <begin position="559"/>
        <end position="576"/>
    </location>
</feature>
<feature type="compositionally biased region" description="Basic and acidic residues" evidence="1">
    <location>
        <begin position="249"/>
        <end position="263"/>
    </location>
</feature>
<evidence type="ECO:0000313" key="4">
    <source>
        <dbReference type="EMBL" id="KUL30173.1"/>
    </source>
</evidence>
<feature type="region of interest" description="Disordered" evidence="1">
    <location>
        <begin position="402"/>
        <end position="425"/>
    </location>
</feature>
<dbReference type="AlphaFoldDB" id="A0A101JNP7"/>
<reference evidence="4 5" key="1">
    <citation type="submission" date="2015-10" db="EMBL/GenBank/DDBJ databases">
        <authorList>
            <person name="Gilbert D.G."/>
        </authorList>
    </citation>
    <scope>NUCLEOTIDE SEQUENCE [LARGE SCALE GENOMIC DNA]</scope>
    <source>
        <strain evidence="4 5">NRRL B-16712</strain>
    </source>
</reference>
<feature type="compositionally biased region" description="Low complexity" evidence="1">
    <location>
        <begin position="177"/>
        <end position="231"/>
    </location>
</feature>
<feature type="compositionally biased region" description="Pro residues" evidence="1">
    <location>
        <begin position="11"/>
        <end position="20"/>
    </location>
</feature>
<feature type="compositionally biased region" description="Low complexity" evidence="1">
    <location>
        <begin position="628"/>
        <end position="637"/>
    </location>
</feature>
<dbReference type="InterPro" id="IPR022603">
    <property type="entry name" value="DUF3152"/>
</dbReference>
<feature type="compositionally biased region" description="Low complexity" evidence="1">
    <location>
        <begin position="599"/>
        <end position="614"/>
    </location>
</feature>
<feature type="compositionally biased region" description="Low complexity" evidence="1">
    <location>
        <begin position="129"/>
        <end position="151"/>
    </location>
</feature>
<keyword evidence="5" id="KW-1185">Reference proteome</keyword>
<evidence type="ECO:0000259" key="3">
    <source>
        <dbReference type="Pfam" id="PF11350"/>
    </source>
</evidence>
<dbReference type="SUPFAM" id="SSF55486">
    <property type="entry name" value="Metalloproteases ('zincins'), catalytic domain"/>
    <property type="match status" value="1"/>
</dbReference>
<protein>
    <recommendedName>
        <fullName evidence="3">DUF3152 domain-containing protein</fullName>
    </recommendedName>
</protein>
<feature type="compositionally biased region" description="Low complexity" evidence="1">
    <location>
        <begin position="1"/>
        <end position="10"/>
    </location>
</feature>
<feature type="region of interest" description="Disordered" evidence="1">
    <location>
        <begin position="580"/>
        <end position="637"/>
    </location>
</feature>
<keyword evidence="2" id="KW-0812">Transmembrane</keyword>
<evidence type="ECO:0000256" key="1">
    <source>
        <dbReference type="SAM" id="MobiDB-lite"/>
    </source>
</evidence>
<feature type="compositionally biased region" description="Low complexity" evidence="1">
    <location>
        <begin position="85"/>
        <end position="94"/>
    </location>
</feature>
<proteinExistence type="predicted"/>
<feature type="compositionally biased region" description="Polar residues" evidence="1">
    <location>
        <begin position="585"/>
        <end position="594"/>
    </location>
</feature>
<keyword evidence="2" id="KW-1133">Transmembrane helix</keyword>
<dbReference type="EMBL" id="LLZH01000257">
    <property type="protein sequence ID" value="KUL30173.1"/>
    <property type="molecule type" value="Genomic_DNA"/>
</dbReference>
<evidence type="ECO:0000256" key="2">
    <source>
        <dbReference type="SAM" id="Phobius"/>
    </source>
</evidence>
<feature type="domain" description="DUF3152" evidence="3">
    <location>
        <begin position="639"/>
        <end position="805"/>
    </location>
</feature>
<keyword evidence="2" id="KW-0472">Membrane</keyword>
<dbReference type="Pfam" id="PF11350">
    <property type="entry name" value="DUF3152"/>
    <property type="match status" value="1"/>
</dbReference>
<feature type="compositionally biased region" description="Basic and acidic residues" evidence="1">
    <location>
        <begin position="458"/>
        <end position="474"/>
    </location>
</feature>
<organism evidence="4 5">
    <name type="scientific">Actinoplanes awajinensis subsp. mycoplanecinus</name>
    <dbReference type="NCBI Taxonomy" id="135947"/>
    <lineage>
        <taxon>Bacteria</taxon>
        <taxon>Bacillati</taxon>
        <taxon>Actinomycetota</taxon>
        <taxon>Actinomycetes</taxon>
        <taxon>Micromonosporales</taxon>
        <taxon>Micromonosporaceae</taxon>
        <taxon>Actinoplanes</taxon>
    </lineage>
</organism>
<feature type="region of interest" description="Disordered" evidence="1">
    <location>
        <begin position="453"/>
        <end position="479"/>
    </location>
</feature>
<feature type="compositionally biased region" description="Pro residues" evidence="1">
    <location>
        <begin position="152"/>
        <end position="168"/>
    </location>
</feature>
<feature type="compositionally biased region" description="Low complexity" evidence="1">
    <location>
        <begin position="297"/>
        <end position="337"/>
    </location>
</feature>
<gene>
    <name evidence="4" type="ORF">ADL15_24925</name>
</gene>
<feature type="region of interest" description="Disordered" evidence="1">
    <location>
        <begin position="1"/>
        <end position="357"/>
    </location>
</feature>
<name>A0A101JNP7_9ACTN</name>
<comment type="caution">
    <text evidence="4">The sequence shown here is derived from an EMBL/GenBank/DDBJ whole genome shotgun (WGS) entry which is preliminary data.</text>
</comment>
<accession>A0A101JNP7</accession>